<protein>
    <submittedName>
        <fullName evidence="1">Uncharacterized protein</fullName>
    </submittedName>
</protein>
<dbReference type="EMBL" id="JAACNH010000002">
    <property type="protein sequence ID" value="KAG8450946.1"/>
    <property type="molecule type" value="Genomic_DNA"/>
</dbReference>
<sequence>MMAPISLSFTVSFRWVRSHYCAHRRMQDFCNALLCLILRVRCIPGHIMLLAHMRSAPKVMHTCKPKMDRSAKCQLPSSIALAQTCSSGT</sequence>
<comment type="caution">
    <text evidence="1">The sequence shown here is derived from an EMBL/GenBank/DDBJ whole genome shotgun (WGS) entry which is preliminary data.</text>
</comment>
<proteinExistence type="predicted"/>
<gene>
    <name evidence="1" type="ORF">GDO86_003288</name>
</gene>
<dbReference type="Proteomes" id="UP000812440">
    <property type="component" value="Chromosome 2"/>
</dbReference>
<dbReference type="AlphaFoldDB" id="A0A8T2K8V1"/>
<name>A0A8T2K8V1_9PIPI</name>
<evidence type="ECO:0000313" key="1">
    <source>
        <dbReference type="EMBL" id="KAG8450946.1"/>
    </source>
</evidence>
<evidence type="ECO:0000313" key="2">
    <source>
        <dbReference type="Proteomes" id="UP000812440"/>
    </source>
</evidence>
<keyword evidence="2" id="KW-1185">Reference proteome</keyword>
<organism evidence="1 2">
    <name type="scientific">Hymenochirus boettgeri</name>
    <name type="common">Congo dwarf clawed frog</name>
    <dbReference type="NCBI Taxonomy" id="247094"/>
    <lineage>
        <taxon>Eukaryota</taxon>
        <taxon>Metazoa</taxon>
        <taxon>Chordata</taxon>
        <taxon>Craniata</taxon>
        <taxon>Vertebrata</taxon>
        <taxon>Euteleostomi</taxon>
        <taxon>Amphibia</taxon>
        <taxon>Batrachia</taxon>
        <taxon>Anura</taxon>
        <taxon>Pipoidea</taxon>
        <taxon>Pipidae</taxon>
        <taxon>Pipinae</taxon>
        <taxon>Hymenochirus</taxon>
    </lineage>
</organism>
<accession>A0A8T2K8V1</accession>
<reference evidence="1" key="1">
    <citation type="thesis" date="2020" institute="ProQuest LLC" country="789 East Eisenhower Parkway, Ann Arbor, MI, USA">
        <title>Comparative Genomics and Chromosome Evolution.</title>
        <authorList>
            <person name="Mudd A.B."/>
        </authorList>
    </citation>
    <scope>NUCLEOTIDE SEQUENCE</scope>
    <source>
        <strain evidence="1">Female2</strain>
        <tissue evidence="1">Blood</tissue>
    </source>
</reference>